<evidence type="ECO:0000313" key="1">
    <source>
        <dbReference type="EMBL" id="MCC4622513.1"/>
    </source>
</evidence>
<evidence type="ECO:0000313" key="2">
    <source>
        <dbReference type="Proteomes" id="UP001199206"/>
    </source>
</evidence>
<protein>
    <submittedName>
        <fullName evidence="1">Uncharacterized protein</fullName>
    </submittedName>
</protein>
<dbReference type="RefSeq" id="WP_152527216.1">
    <property type="nucleotide sequence ID" value="NZ_CAWQPJ010000005.1"/>
</dbReference>
<keyword evidence="2" id="KW-1185">Reference proteome</keyword>
<reference evidence="1 2" key="1">
    <citation type="submission" date="2021-10" db="EMBL/GenBank/DDBJ databases">
        <title>Genome sequencing of Xanthomonas strains from NCPPB.</title>
        <authorList>
            <person name="Hussein R."/>
            <person name="Harrison J."/>
            <person name="Studholme D.J."/>
            <person name="Vicente J."/>
            <person name="Grant M."/>
        </authorList>
    </citation>
    <scope>NUCLEOTIDE SEQUENCE [LARGE SCALE GENOMIC DNA]</scope>
    <source>
        <strain evidence="1 2">NCPPB 101</strain>
    </source>
</reference>
<sequence>MSWKASRRRDVYSAAQLLVYFIKHPDYHMGYVGISGAQSKEVFSLMDALQQLPSERKHEIVAFFNRVIGQDRATAEDLLADPFIKDAALRLQEGVHVTFEKLTR</sequence>
<gene>
    <name evidence="1" type="ORF">LL965_21560</name>
</gene>
<dbReference type="Proteomes" id="UP001199206">
    <property type="component" value="Unassembled WGS sequence"/>
</dbReference>
<comment type="caution">
    <text evidence="1">The sequence shown here is derived from an EMBL/GenBank/DDBJ whole genome shotgun (WGS) entry which is preliminary data.</text>
</comment>
<accession>A0ABS8HJY9</accession>
<organism evidence="1 2">
    <name type="scientific">Xanthomonas cassavae CFBP 4642</name>
    <dbReference type="NCBI Taxonomy" id="1219375"/>
    <lineage>
        <taxon>Bacteria</taxon>
        <taxon>Pseudomonadati</taxon>
        <taxon>Pseudomonadota</taxon>
        <taxon>Gammaproteobacteria</taxon>
        <taxon>Lysobacterales</taxon>
        <taxon>Lysobacteraceae</taxon>
        <taxon>Xanthomonas</taxon>
    </lineage>
</organism>
<dbReference type="EMBL" id="JAJGQJ010000102">
    <property type="protein sequence ID" value="MCC4622513.1"/>
    <property type="molecule type" value="Genomic_DNA"/>
</dbReference>
<proteinExistence type="predicted"/>
<name>A0ABS8HJY9_9XANT</name>